<dbReference type="FunFam" id="3.40.309.10:FF:000003">
    <property type="entry name" value="Aldehyde dehydrogenase"/>
    <property type="match status" value="1"/>
</dbReference>
<dbReference type="OrthoDB" id="440325at2759"/>
<evidence type="ECO:0000256" key="2">
    <source>
        <dbReference type="ARBA" id="ARBA00023002"/>
    </source>
</evidence>
<dbReference type="Pfam" id="PF00171">
    <property type="entry name" value="Aldedh"/>
    <property type="match status" value="1"/>
</dbReference>
<dbReference type="InterPro" id="IPR029510">
    <property type="entry name" value="Ald_DH_CS_GLU"/>
</dbReference>
<dbReference type="InterPro" id="IPR016161">
    <property type="entry name" value="Ald_DH/histidinol_DH"/>
</dbReference>
<dbReference type="InParanoid" id="D6WX67"/>
<dbReference type="GO" id="GO:0006081">
    <property type="term" value="P:aldehyde metabolic process"/>
    <property type="evidence" value="ECO:0000318"/>
    <property type="project" value="GO_Central"/>
</dbReference>
<dbReference type="GO" id="GO:0004029">
    <property type="term" value="F:aldehyde dehydrogenase (NAD+) activity"/>
    <property type="evidence" value="ECO:0000318"/>
    <property type="project" value="GO_Central"/>
</dbReference>
<dbReference type="FunFam" id="3.40.605.10:FF:000004">
    <property type="entry name" value="Aldehyde dehydrogenase"/>
    <property type="match status" value="1"/>
</dbReference>
<dbReference type="Proteomes" id="UP000007266">
    <property type="component" value="Linkage group 8"/>
</dbReference>
<sequence length="494" mass="55889">MVQARTADLVLTARDAFNKGFTKNMRYRVKNLKNFIKFLEENETAIVEAMSDDLRKHREEARLEVFVAINHLKYLIDNVRTWSEPDLAAKRWTDLLDGLYIYHDPLGVVLVMGAWNVPLLTLVPVTGAMAAGNCVVIKPSHTCPSFGKTLARLLPKYIDPICYPVFLGGVEETNELLEQRFDYIYYTGGATVGKIVHRAANKYLTPITLELGGKNPVFVDASADLELTATRVMWGKCFNSGQACIAPDYVLCTKQVEKEFIQHARSALTKFFNNDPRCCPIVNDFHFRRLQKLLRGLNVVIGGRVDPLDNYIEPTVVTGVTPADPIMQEEIFGPILPIITVSDFKDAVNFINKGEKPLALYVFTKNAVVRDYIIDNTSSGGVTVNDTLMHLIVESLPFGGVGLSGMGCYKGKDSFDTFVHKKSVLVKNFSRIIEKVNEMRYPPYSSRKTDILAFLLKYRRGLSWIWVFYFSVFLIGFLVGFLFFNYFALVHYMK</sequence>
<comment type="similarity">
    <text evidence="1 4 7">Belongs to the aldehyde dehydrogenase family.</text>
</comment>
<dbReference type="PhylomeDB" id="D6WX67"/>
<dbReference type="AlphaFoldDB" id="D6WX67"/>
<keyword evidence="2 4" id="KW-0560">Oxidoreductase</keyword>
<dbReference type="GO" id="GO:0005737">
    <property type="term" value="C:cytoplasm"/>
    <property type="evidence" value="ECO:0000318"/>
    <property type="project" value="GO_Central"/>
</dbReference>
<protein>
    <recommendedName>
        <fullName evidence="4">Aldehyde dehydrogenase</fullName>
    </recommendedName>
</protein>
<dbReference type="OMA" id="PLVAYWF"/>
<reference evidence="10 11" key="1">
    <citation type="journal article" date="2008" name="Nature">
        <title>The genome of the model beetle and pest Tribolium castaneum.</title>
        <authorList>
            <consortium name="Tribolium Genome Sequencing Consortium"/>
            <person name="Richards S."/>
            <person name="Gibbs R.A."/>
            <person name="Weinstock G.M."/>
            <person name="Brown S.J."/>
            <person name="Denell R."/>
            <person name="Beeman R.W."/>
            <person name="Gibbs R."/>
            <person name="Beeman R.W."/>
            <person name="Brown S.J."/>
            <person name="Bucher G."/>
            <person name="Friedrich M."/>
            <person name="Grimmelikhuijzen C.J."/>
            <person name="Klingler M."/>
            <person name="Lorenzen M."/>
            <person name="Richards S."/>
            <person name="Roth S."/>
            <person name="Schroder R."/>
            <person name="Tautz D."/>
            <person name="Zdobnov E.M."/>
            <person name="Muzny D."/>
            <person name="Gibbs R.A."/>
            <person name="Weinstock G.M."/>
            <person name="Attaway T."/>
            <person name="Bell S."/>
            <person name="Buhay C.J."/>
            <person name="Chandrabose M.N."/>
            <person name="Chavez D."/>
            <person name="Clerk-Blankenburg K.P."/>
            <person name="Cree A."/>
            <person name="Dao M."/>
            <person name="Davis C."/>
            <person name="Chacko J."/>
            <person name="Dinh H."/>
            <person name="Dugan-Rocha S."/>
            <person name="Fowler G."/>
            <person name="Garner T.T."/>
            <person name="Garnes J."/>
            <person name="Gnirke A."/>
            <person name="Hawes A."/>
            <person name="Hernandez J."/>
            <person name="Hines S."/>
            <person name="Holder M."/>
            <person name="Hume J."/>
            <person name="Jhangiani S.N."/>
            <person name="Joshi V."/>
            <person name="Khan Z.M."/>
            <person name="Jackson L."/>
            <person name="Kovar C."/>
            <person name="Kowis A."/>
            <person name="Lee S."/>
            <person name="Lewis L.R."/>
            <person name="Margolis J."/>
            <person name="Morgan M."/>
            <person name="Nazareth L.V."/>
            <person name="Nguyen N."/>
            <person name="Okwuonu G."/>
            <person name="Parker D."/>
            <person name="Richards S."/>
            <person name="Ruiz S.J."/>
            <person name="Santibanez J."/>
            <person name="Savard J."/>
            <person name="Scherer S.E."/>
            <person name="Schneider B."/>
            <person name="Sodergren E."/>
            <person name="Tautz D."/>
            <person name="Vattahil S."/>
            <person name="Villasana D."/>
            <person name="White C.S."/>
            <person name="Wright R."/>
            <person name="Park Y."/>
            <person name="Beeman R.W."/>
            <person name="Lord J."/>
            <person name="Oppert B."/>
            <person name="Lorenzen M."/>
            <person name="Brown S."/>
            <person name="Wang L."/>
            <person name="Savard J."/>
            <person name="Tautz D."/>
            <person name="Richards S."/>
            <person name="Weinstock G."/>
            <person name="Gibbs R.A."/>
            <person name="Liu Y."/>
            <person name="Worley K."/>
            <person name="Weinstock G."/>
            <person name="Elsik C.G."/>
            <person name="Reese J.T."/>
            <person name="Elhaik E."/>
            <person name="Landan G."/>
            <person name="Graur D."/>
            <person name="Arensburger P."/>
            <person name="Atkinson P."/>
            <person name="Beeman R.W."/>
            <person name="Beidler J."/>
            <person name="Brown S.J."/>
            <person name="Demuth J.P."/>
            <person name="Drury D.W."/>
            <person name="Du Y.Z."/>
            <person name="Fujiwara H."/>
            <person name="Lorenzen M."/>
            <person name="Maselli V."/>
            <person name="Osanai M."/>
            <person name="Park Y."/>
            <person name="Robertson H.M."/>
            <person name="Tu Z."/>
            <person name="Wang J.J."/>
            <person name="Wang S."/>
            <person name="Richards S."/>
            <person name="Song H."/>
            <person name="Zhang L."/>
            <person name="Sodergren E."/>
            <person name="Werner D."/>
            <person name="Stanke M."/>
            <person name="Morgenstern B."/>
            <person name="Solovyev V."/>
            <person name="Kosarev P."/>
            <person name="Brown G."/>
            <person name="Chen H.C."/>
            <person name="Ermolaeva O."/>
            <person name="Hlavina W."/>
            <person name="Kapustin Y."/>
            <person name="Kiryutin B."/>
            <person name="Kitts P."/>
            <person name="Maglott D."/>
            <person name="Pruitt K."/>
            <person name="Sapojnikov V."/>
            <person name="Souvorov A."/>
            <person name="Mackey A.J."/>
            <person name="Waterhouse R.M."/>
            <person name="Wyder S."/>
            <person name="Zdobnov E.M."/>
            <person name="Zdobnov E.M."/>
            <person name="Wyder S."/>
            <person name="Kriventseva E.V."/>
            <person name="Kadowaki T."/>
            <person name="Bork P."/>
            <person name="Aranda M."/>
            <person name="Bao R."/>
            <person name="Beermann A."/>
            <person name="Berns N."/>
            <person name="Bolognesi R."/>
            <person name="Bonneton F."/>
            <person name="Bopp D."/>
            <person name="Brown S.J."/>
            <person name="Bucher G."/>
            <person name="Butts T."/>
            <person name="Chaumot A."/>
            <person name="Denell R.E."/>
            <person name="Ferrier D.E."/>
            <person name="Friedrich M."/>
            <person name="Gordon C.M."/>
            <person name="Jindra M."/>
            <person name="Klingler M."/>
            <person name="Lan Q."/>
            <person name="Lattorff H.M."/>
            <person name="Laudet V."/>
            <person name="von Levetsow C."/>
            <person name="Liu Z."/>
            <person name="Lutz R."/>
            <person name="Lynch J.A."/>
            <person name="da Fonseca R.N."/>
            <person name="Posnien N."/>
            <person name="Reuter R."/>
            <person name="Roth S."/>
            <person name="Savard J."/>
            <person name="Schinko J.B."/>
            <person name="Schmitt C."/>
            <person name="Schoppmeier M."/>
            <person name="Schroder R."/>
            <person name="Shippy T.D."/>
            <person name="Simonnet F."/>
            <person name="Marques-Souza H."/>
            <person name="Tautz D."/>
            <person name="Tomoyasu Y."/>
            <person name="Trauner J."/>
            <person name="Van der Zee M."/>
            <person name="Vervoort M."/>
            <person name="Wittkopp N."/>
            <person name="Wimmer E.A."/>
            <person name="Yang X."/>
            <person name="Jones A.K."/>
            <person name="Sattelle D.B."/>
            <person name="Ebert P.R."/>
            <person name="Nelson D."/>
            <person name="Scott J.G."/>
            <person name="Beeman R.W."/>
            <person name="Muthukrishnan S."/>
            <person name="Kramer K.J."/>
            <person name="Arakane Y."/>
            <person name="Beeman R.W."/>
            <person name="Zhu Q."/>
            <person name="Hogenkamp D."/>
            <person name="Dixit R."/>
            <person name="Oppert B."/>
            <person name="Jiang H."/>
            <person name="Zou Z."/>
            <person name="Marshall J."/>
            <person name="Elpidina E."/>
            <person name="Vinokurov K."/>
            <person name="Oppert C."/>
            <person name="Zou Z."/>
            <person name="Evans J."/>
            <person name="Lu Z."/>
            <person name="Zhao P."/>
            <person name="Sumathipala N."/>
            <person name="Altincicek B."/>
            <person name="Vilcinskas A."/>
            <person name="Williams M."/>
            <person name="Hultmark D."/>
            <person name="Hetru C."/>
            <person name="Jiang H."/>
            <person name="Grimmelikhuijzen C.J."/>
            <person name="Hauser F."/>
            <person name="Cazzamali G."/>
            <person name="Williamson M."/>
            <person name="Park Y."/>
            <person name="Li B."/>
            <person name="Tanaka Y."/>
            <person name="Predel R."/>
            <person name="Neupert S."/>
            <person name="Schachtner J."/>
            <person name="Verleyen P."/>
            <person name="Raible F."/>
            <person name="Bork P."/>
            <person name="Friedrich M."/>
            <person name="Walden K.K."/>
            <person name="Robertson H.M."/>
            <person name="Angeli S."/>
            <person name="Foret S."/>
            <person name="Bucher G."/>
            <person name="Schuetz S."/>
            <person name="Maleszka R."/>
            <person name="Wimmer E.A."/>
            <person name="Beeman R.W."/>
            <person name="Lorenzen M."/>
            <person name="Tomoyasu Y."/>
            <person name="Miller S.C."/>
            <person name="Grossmann D."/>
            <person name="Bucher G."/>
        </authorList>
    </citation>
    <scope>NUCLEOTIDE SEQUENCE [LARGE SCALE GENOMIC DNA]</scope>
    <source>
        <strain evidence="10 11">Georgia GA2</strain>
    </source>
</reference>
<dbReference type="InterPro" id="IPR012394">
    <property type="entry name" value="Aldehyde_DH_NAD(P)"/>
</dbReference>
<feature type="domain" description="Aldehyde dehydrogenase" evidence="9">
    <location>
        <begin position="9"/>
        <end position="424"/>
    </location>
</feature>
<evidence type="ECO:0000313" key="11">
    <source>
        <dbReference type="Proteomes" id="UP000007266"/>
    </source>
</evidence>
<evidence type="ECO:0000313" key="10">
    <source>
        <dbReference type="EMBL" id="EFA08035.1"/>
    </source>
</evidence>
<keyword evidence="8" id="KW-0812">Transmembrane</keyword>
<dbReference type="EMBL" id="KQ971361">
    <property type="protein sequence ID" value="EFA08035.1"/>
    <property type="molecule type" value="Genomic_DNA"/>
</dbReference>
<name>D6WX67_TRICA</name>
<evidence type="ECO:0000256" key="3">
    <source>
        <dbReference type="ARBA" id="ARBA00023027"/>
    </source>
</evidence>
<dbReference type="PANTHER" id="PTHR43570">
    <property type="entry name" value="ALDEHYDE DEHYDROGENASE"/>
    <property type="match status" value="1"/>
</dbReference>
<dbReference type="PROSITE" id="PS00687">
    <property type="entry name" value="ALDEHYDE_DEHYDR_GLU"/>
    <property type="match status" value="1"/>
</dbReference>
<evidence type="ECO:0000256" key="4">
    <source>
        <dbReference type="PIRNR" id="PIRNR036492"/>
    </source>
</evidence>
<dbReference type="HOGENOM" id="CLU_005391_3_1_1"/>
<dbReference type="InterPro" id="IPR016163">
    <property type="entry name" value="Ald_DH_C"/>
</dbReference>
<evidence type="ECO:0000259" key="9">
    <source>
        <dbReference type="Pfam" id="PF00171"/>
    </source>
</evidence>
<dbReference type="eggNOG" id="KOG2456">
    <property type="taxonomic scope" value="Eukaryota"/>
</dbReference>
<evidence type="ECO:0000256" key="6">
    <source>
        <dbReference type="PROSITE-ProRule" id="PRU10007"/>
    </source>
</evidence>
<accession>D6WX67</accession>
<evidence type="ECO:0000256" key="7">
    <source>
        <dbReference type="RuleBase" id="RU003345"/>
    </source>
</evidence>
<evidence type="ECO:0000256" key="5">
    <source>
        <dbReference type="PIRSR" id="PIRSR036492-1"/>
    </source>
</evidence>
<dbReference type="Gene3D" id="3.40.309.10">
    <property type="entry name" value="Aldehyde Dehydrogenase, Chain A, domain 2"/>
    <property type="match status" value="1"/>
</dbReference>
<dbReference type="Gene3D" id="3.40.605.10">
    <property type="entry name" value="Aldehyde Dehydrogenase, Chain A, domain 1"/>
    <property type="match status" value="1"/>
</dbReference>
<reference evidence="10 11" key="2">
    <citation type="journal article" date="2010" name="Nucleic Acids Res.">
        <title>BeetleBase in 2010: revisions to provide comprehensive genomic information for Tribolium castaneum.</title>
        <authorList>
            <person name="Kim H.S."/>
            <person name="Murphy T."/>
            <person name="Xia J."/>
            <person name="Caragea D."/>
            <person name="Park Y."/>
            <person name="Beeman R.W."/>
            <person name="Lorenzen M.D."/>
            <person name="Butcher S."/>
            <person name="Manak J.R."/>
            <person name="Brown S.J."/>
        </authorList>
    </citation>
    <scope>GENOME REANNOTATION</scope>
    <source>
        <strain evidence="10 11">Georgia GA2</strain>
    </source>
</reference>
<proteinExistence type="inferred from homology"/>
<evidence type="ECO:0000256" key="1">
    <source>
        <dbReference type="ARBA" id="ARBA00009986"/>
    </source>
</evidence>
<dbReference type="STRING" id="7070.D6WX67"/>
<keyword evidence="11" id="KW-1185">Reference proteome</keyword>
<dbReference type="InterPro" id="IPR015590">
    <property type="entry name" value="Aldehyde_DH_dom"/>
</dbReference>
<feature type="transmembrane region" description="Helical" evidence="8">
    <location>
        <begin position="464"/>
        <end position="489"/>
    </location>
</feature>
<organism evidence="10 11">
    <name type="scientific">Tribolium castaneum</name>
    <name type="common">Red flour beetle</name>
    <dbReference type="NCBI Taxonomy" id="7070"/>
    <lineage>
        <taxon>Eukaryota</taxon>
        <taxon>Metazoa</taxon>
        <taxon>Ecdysozoa</taxon>
        <taxon>Arthropoda</taxon>
        <taxon>Hexapoda</taxon>
        <taxon>Insecta</taxon>
        <taxon>Pterygota</taxon>
        <taxon>Neoptera</taxon>
        <taxon>Endopterygota</taxon>
        <taxon>Coleoptera</taxon>
        <taxon>Polyphaga</taxon>
        <taxon>Cucujiformia</taxon>
        <taxon>Tenebrionidae</taxon>
        <taxon>Tenebrionidae incertae sedis</taxon>
        <taxon>Tribolium</taxon>
    </lineage>
</organism>
<dbReference type="PANTHER" id="PTHR43570:SF16">
    <property type="entry name" value="ALDEHYDE DEHYDROGENASE TYPE III, ISOFORM Q"/>
    <property type="match status" value="1"/>
</dbReference>
<dbReference type="InterPro" id="IPR016162">
    <property type="entry name" value="Ald_DH_N"/>
</dbReference>
<gene>
    <name evidence="10" type="primary">AUGUSTUS-3.0.2_05624</name>
    <name evidence="10" type="ORF">TcasGA2_TC005624</name>
</gene>
<dbReference type="KEGG" id="tca:661279"/>
<keyword evidence="8" id="KW-1133">Transmembrane helix</keyword>
<keyword evidence="3" id="KW-0520">NAD</keyword>
<feature type="active site" evidence="5 6">
    <location>
        <position position="210"/>
    </location>
</feature>
<evidence type="ECO:0000256" key="8">
    <source>
        <dbReference type="SAM" id="Phobius"/>
    </source>
</evidence>
<dbReference type="PIRSF" id="PIRSF036492">
    <property type="entry name" value="ALDH"/>
    <property type="match status" value="1"/>
</dbReference>
<keyword evidence="8" id="KW-0472">Membrane</keyword>
<dbReference type="SUPFAM" id="SSF53720">
    <property type="entry name" value="ALDH-like"/>
    <property type="match status" value="1"/>
</dbReference>
<feature type="active site" evidence="5">
    <location>
        <position position="244"/>
    </location>
</feature>